<dbReference type="CDD" id="cd12834">
    <property type="entry name" value="ZntB_u1"/>
    <property type="match status" value="1"/>
</dbReference>
<comment type="caution">
    <text evidence="12">The sequence shown here is derived from an EMBL/GenBank/DDBJ whole genome shotgun (WGS) entry which is preliminary data.</text>
</comment>
<evidence type="ECO:0000256" key="5">
    <source>
        <dbReference type="ARBA" id="ARBA00022519"/>
    </source>
</evidence>
<keyword evidence="10 11" id="KW-0472">Membrane</keyword>
<comment type="subcellular location">
    <subcellularLocation>
        <location evidence="1">Cell membrane</location>
        <topology evidence="1">Multi-pass membrane protein</topology>
    </subcellularLocation>
</comment>
<proteinExistence type="inferred from homology"/>
<dbReference type="SUPFAM" id="SSF143865">
    <property type="entry name" value="CorA soluble domain-like"/>
    <property type="match status" value="1"/>
</dbReference>
<comment type="similarity">
    <text evidence="2">Belongs to the CorA metal ion transporter (MIT) (TC 1.A.35) family.</text>
</comment>
<name>A0ABX5NTL8_9HYPH</name>
<dbReference type="Pfam" id="PF01544">
    <property type="entry name" value="CorA"/>
    <property type="match status" value="1"/>
</dbReference>
<evidence type="ECO:0000256" key="9">
    <source>
        <dbReference type="ARBA" id="ARBA00023065"/>
    </source>
</evidence>
<evidence type="ECO:0000256" key="1">
    <source>
        <dbReference type="ARBA" id="ARBA00004651"/>
    </source>
</evidence>
<feature type="transmembrane region" description="Helical" evidence="11">
    <location>
        <begin position="275"/>
        <end position="296"/>
    </location>
</feature>
<organism evidence="12 13">
    <name type="scientific">Rhizobium wuzhouense</name>
    <dbReference type="NCBI Taxonomy" id="1986026"/>
    <lineage>
        <taxon>Bacteria</taxon>
        <taxon>Pseudomonadati</taxon>
        <taxon>Pseudomonadota</taxon>
        <taxon>Alphaproteobacteria</taxon>
        <taxon>Hyphomicrobiales</taxon>
        <taxon>Rhizobiaceae</taxon>
        <taxon>Rhizobium/Agrobacterium group</taxon>
        <taxon>Rhizobium</taxon>
    </lineage>
</organism>
<evidence type="ECO:0000256" key="10">
    <source>
        <dbReference type="ARBA" id="ARBA00023136"/>
    </source>
</evidence>
<dbReference type="Gene3D" id="3.30.460.20">
    <property type="entry name" value="CorA soluble domain-like"/>
    <property type="match status" value="1"/>
</dbReference>
<keyword evidence="7" id="KW-0862">Zinc</keyword>
<evidence type="ECO:0000256" key="7">
    <source>
        <dbReference type="ARBA" id="ARBA00022833"/>
    </source>
</evidence>
<dbReference type="InterPro" id="IPR045863">
    <property type="entry name" value="CorA_TM1_TM2"/>
</dbReference>
<dbReference type="Gene3D" id="1.20.58.340">
    <property type="entry name" value="Magnesium transport protein CorA, transmembrane region"/>
    <property type="match status" value="2"/>
</dbReference>
<feature type="transmembrane region" description="Helical" evidence="11">
    <location>
        <begin position="308"/>
        <end position="329"/>
    </location>
</feature>
<evidence type="ECO:0000256" key="2">
    <source>
        <dbReference type="ARBA" id="ARBA00009765"/>
    </source>
</evidence>
<dbReference type="EMBL" id="QJRY01000004">
    <property type="protein sequence ID" value="PYB73398.1"/>
    <property type="molecule type" value="Genomic_DNA"/>
</dbReference>
<reference evidence="12 13" key="1">
    <citation type="submission" date="2018-06" db="EMBL/GenBank/DDBJ databases">
        <title>Rhizobium wuzhouense sp. nov., isolated from roots of Oryza officinalis.</title>
        <authorList>
            <person name="Yuan T."/>
        </authorList>
    </citation>
    <scope>NUCLEOTIDE SEQUENCE [LARGE SCALE GENOMIC DNA]</scope>
    <source>
        <strain evidence="12 13">W44</strain>
    </source>
</reference>
<dbReference type="InterPro" id="IPR045861">
    <property type="entry name" value="CorA_cytoplasmic_dom"/>
</dbReference>
<dbReference type="PANTHER" id="PTHR46494:SF3">
    <property type="entry name" value="ZINC TRANSPORT PROTEIN ZNTB"/>
    <property type="match status" value="1"/>
</dbReference>
<dbReference type="Proteomes" id="UP000247536">
    <property type="component" value="Unassembled WGS sequence"/>
</dbReference>
<keyword evidence="4" id="KW-1003">Cell membrane</keyword>
<keyword evidence="9" id="KW-0406">Ion transport</keyword>
<accession>A0ABX5NTL8</accession>
<evidence type="ECO:0000256" key="6">
    <source>
        <dbReference type="ARBA" id="ARBA00022692"/>
    </source>
</evidence>
<gene>
    <name evidence="12" type="ORF">DMY87_12590</name>
</gene>
<keyword evidence="8 11" id="KW-1133">Transmembrane helix</keyword>
<protein>
    <submittedName>
        <fullName evidence="12">Transporter</fullName>
    </submittedName>
</protein>
<evidence type="ECO:0000256" key="11">
    <source>
        <dbReference type="SAM" id="Phobius"/>
    </source>
</evidence>
<dbReference type="SUPFAM" id="SSF144083">
    <property type="entry name" value="Magnesium transport protein CorA, transmembrane region"/>
    <property type="match status" value="1"/>
</dbReference>
<keyword evidence="5" id="KW-0997">Cell inner membrane</keyword>
<evidence type="ECO:0000256" key="4">
    <source>
        <dbReference type="ARBA" id="ARBA00022475"/>
    </source>
</evidence>
<sequence length="335" mass="37651">MDMIQMFPLTSTIPGLVWAYRVSSGTGSERLPADCTALDALPGDGFVWLHLNLADTRLPSFLEQFPGLTPPVLSALTTHDTHAALGIDEGLLYGTLVDFQREFDSTTRDIGWLHFALSEKFIITTRLQPIRSVDKVRAAVEKNASRYASPLQLFEVLVAEFQRGLIAVVLELTEELNQIEDLVYGSELRDERRRLTPVRRLIVRLHRHLRTMLLIMRRAAATDDDEMPEGVEESLVRLSGRLEAVDQDVQALADRARLLHEELDSKQSAETNRHLYILSLMTALLLPPSLVTGFFGMNTTNLPFAEGLHGTGYAFAFIVISVMLSWWVLRRTGIL</sequence>
<evidence type="ECO:0000313" key="13">
    <source>
        <dbReference type="Proteomes" id="UP000247536"/>
    </source>
</evidence>
<keyword evidence="3" id="KW-0813">Transport</keyword>
<evidence type="ECO:0000313" key="12">
    <source>
        <dbReference type="EMBL" id="PYB73398.1"/>
    </source>
</evidence>
<keyword evidence="6 11" id="KW-0812">Transmembrane</keyword>
<evidence type="ECO:0000256" key="3">
    <source>
        <dbReference type="ARBA" id="ARBA00022448"/>
    </source>
</evidence>
<dbReference type="PANTHER" id="PTHR46494">
    <property type="entry name" value="CORA FAMILY METAL ION TRANSPORTER (EUROFUNG)"/>
    <property type="match status" value="1"/>
</dbReference>
<dbReference type="InterPro" id="IPR002523">
    <property type="entry name" value="MgTranspt_CorA/ZnTranspt_ZntB"/>
</dbReference>
<keyword evidence="13" id="KW-1185">Reference proteome</keyword>
<evidence type="ECO:0000256" key="8">
    <source>
        <dbReference type="ARBA" id="ARBA00022989"/>
    </source>
</evidence>